<evidence type="ECO:0000313" key="11">
    <source>
        <dbReference type="EMBL" id="GAB97821.1"/>
    </source>
</evidence>
<keyword evidence="6 8" id="KW-0546">Nucleotide metabolism</keyword>
<feature type="domain" description="dUTPase-like" evidence="10">
    <location>
        <begin position="39"/>
        <end position="168"/>
    </location>
</feature>
<dbReference type="Proteomes" id="UP000008366">
    <property type="component" value="Unassembled WGS sequence"/>
</dbReference>
<dbReference type="SUPFAM" id="SSF51283">
    <property type="entry name" value="dUTPase-like"/>
    <property type="match status" value="1"/>
</dbReference>
<evidence type="ECO:0000256" key="2">
    <source>
        <dbReference type="ARBA" id="ARBA00006581"/>
    </source>
</evidence>
<comment type="catalytic activity">
    <reaction evidence="7 8">
        <text>dUTP + H2O = dUMP + diphosphate + H(+)</text>
        <dbReference type="Rhea" id="RHEA:10248"/>
        <dbReference type="ChEBI" id="CHEBI:15377"/>
        <dbReference type="ChEBI" id="CHEBI:15378"/>
        <dbReference type="ChEBI" id="CHEBI:33019"/>
        <dbReference type="ChEBI" id="CHEBI:61555"/>
        <dbReference type="ChEBI" id="CHEBI:246422"/>
        <dbReference type="EC" id="3.6.1.23"/>
    </reaction>
</comment>
<evidence type="ECO:0000256" key="7">
    <source>
        <dbReference type="ARBA" id="ARBA00047686"/>
    </source>
</evidence>
<feature type="binding site" evidence="8">
    <location>
        <position position="101"/>
    </location>
    <ligand>
        <name>substrate</name>
    </ligand>
</feature>
<proteinExistence type="inferred from homology"/>
<comment type="cofactor">
    <cofactor evidence="1 8">
        <name>Mg(2+)</name>
        <dbReference type="ChEBI" id="CHEBI:18420"/>
    </cofactor>
</comment>
<evidence type="ECO:0000256" key="3">
    <source>
        <dbReference type="ARBA" id="ARBA00022723"/>
    </source>
</evidence>
<evidence type="ECO:0000256" key="8">
    <source>
        <dbReference type="HAMAP-Rule" id="MF_00116"/>
    </source>
</evidence>
<dbReference type="NCBIfam" id="TIGR00576">
    <property type="entry name" value="dut"/>
    <property type="match status" value="1"/>
</dbReference>
<dbReference type="Pfam" id="PF00692">
    <property type="entry name" value="dUTPase"/>
    <property type="match status" value="1"/>
</dbReference>
<evidence type="ECO:0000259" key="10">
    <source>
        <dbReference type="Pfam" id="PF00692"/>
    </source>
</evidence>
<keyword evidence="12" id="KW-1185">Reference proteome</keyword>
<reference evidence="11 12" key="1">
    <citation type="submission" date="2012-08" db="EMBL/GenBank/DDBJ databases">
        <title>Whole genome shotgun sequence of Kineosphaera limosa NBRC 100340.</title>
        <authorList>
            <person name="Yoshida I."/>
            <person name="Isaki S."/>
            <person name="Hosoyama A."/>
            <person name="Tsuchikane K."/>
            <person name="Katsumata H."/>
            <person name="Ando Y."/>
            <person name="Ohji S."/>
            <person name="Hamada M."/>
            <person name="Tamura T."/>
            <person name="Yamazoe A."/>
            <person name="Yamazaki S."/>
            <person name="Fujita N."/>
        </authorList>
    </citation>
    <scope>NUCLEOTIDE SEQUENCE [LARGE SCALE GENOMIC DNA]</scope>
    <source>
        <strain evidence="11 12">NBRC 100340</strain>
    </source>
</reference>
<dbReference type="RefSeq" id="WP_006594353.1">
    <property type="nucleotide sequence ID" value="NZ_BAHD01000083.1"/>
</dbReference>
<dbReference type="UniPathway" id="UPA00610">
    <property type="reaction ID" value="UER00666"/>
</dbReference>
<dbReference type="GO" id="GO:0004170">
    <property type="term" value="F:dUTP diphosphatase activity"/>
    <property type="evidence" value="ECO:0007669"/>
    <property type="project" value="UniProtKB-UniRule"/>
</dbReference>
<evidence type="ECO:0000256" key="1">
    <source>
        <dbReference type="ARBA" id="ARBA00001946"/>
    </source>
</evidence>
<keyword evidence="3 8" id="KW-0479">Metal-binding</keyword>
<dbReference type="InterPro" id="IPR033704">
    <property type="entry name" value="dUTPase_trimeric"/>
</dbReference>
<dbReference type="GO" id="GO:0046081">
    <property type="term" value="P:dUTP catabolic process"/>
    <property type="evidence" value="ECO:0007669"/>
    <property type="project" value="InterPro"/>
</dbReference>
<dbReference type="InterPro" id="IPR008181">
    <property type="entry name" value="dUTPase"/>
</dbReference>
<feature type="region of interest" description="Disordered" evidence="9">
    <location>
        <begin position="1"/>
        <end position="23"/>
    </location>
</feature>
<organism evidence="11 12">
    <name type="scientific">Kineosphaera limosa NBRC 100340</name>
    <dbReference type="NCBI Taxonomy" id="1184609"/>
    <lineage>
        <taxon>Bacteria</taxon>
        <taxon>Bacillati</taxon>
        <taxon>Actinomycetota</taxon>
        <taxon>Actinomycetes</taxon>
        <taxon>Micrococcales</taxon>
        <taxon>Dermatophilaceae</taxon>
        <taxon>Kineosphaera</taxon>
    </lineage>
</organism>
<dbReference type="EC" id="3.6.1.23" evidence="8"/>
<gene>
    <name evidence="8 11" type="primary">dut</name>
    <name evidence="11" type="ORF">KILIM_083_00170</name>
</gene>
<protein>
    <recommendedName>
        <fullName evidence="8">Deoxyuridine 5'-triphosphate nucleotidohydrolase</fullName>
        <shortName evidence="8">dUTPase</shortName>
        <ecNumber evidence="8">3.6.1.23</ecNumber>
    </recommendedName>
    <alternativeName>
        <fullName evidence="8">dUTP pyrophosphatase</fullName>
    </alternativeName>
</protein>
<accession>K6WVI6</accession>
<keyword evidence="5 8" id="KW-0460">Magnesium</keyword>
<dbReference type="PANTHER" id="PTHR11241">
    <property type="entry name" value="DEOXYURIDINE 5'-TRIPHOSPHATE NUCLEOTIDOHYDROLASE"/>
    <property type="match status" value="1"/>
</dbReference>
<dbReference type="GO" id="GO:0000287">
    <property type="term" value="F:magnesium ion binding"/>
    <property type="evidence" value="ECO:0007669"/>
    <property type="project" value="UniProtKB-UniRule"/>
</dbReference>
<dbReference type="InterPro" id="IPR029054">
    <property type="entry name" value="dUTPase-like"/>
</dbReference>
<evidence type="ECO:0000256" key="4">
    <source>
        <dbReference type="ARBA" id="ARBA00022801"/>
    </source>
</evidence>
<dbReference type="FunFam" id="2.70.40.10:FF:000008">
    <property type="entry name" value="Deoxyuridine 5'-triphosphate nucleotidohydrolase"/>
    <property type="match status" value="1"/>
</dbReference>
<dbReference type="HAMAP" id="MF_00116">
    <property type="entry name" value="dUTPase_bact"/>
    <property type="match status" value="1"/>
</dbReference>
<dbReference type="EMBL" id="BAHD01000083">
    <property type="protein sequence ID" value="GAB97821.1"/>
    <property type="molecule type" value="Genomic_DNA"/>
</dbReference>
<comment type="pathway">
    <text evidence="8">Pyrimidine metabolism; dUMP biosynthesis; dUMP from dCTP (dUTP route): step 2/2.</text>
</comment>
<dbReference type="eggNOG" id="COG0756">
    <property type="taxonomic scope" value="Bacteria"/>
</dbReference>
<evidence type="ECO:0000313" key="12">
    <source>
        <dbReference type="Proteomes" id="UP000008366"/>
    </source>
</evidence>
<dbReference type="PANTHER" id="PTHR11241:SF0">
    <property type="entry name" value="DEOXYURIDINE 5'-TRIPHOSPHATE NUCLEOTIDOHYDROLASE"/>
    <property type="match status" value="1"/>
</dbReference>
<dbReference type="OrthoDB" id="9809956at2"/>
<dbReference type="GO" id="GO:0006226">
    <property type="term" value="P:dUMP biosynthetic process"/>
    <property type="evidence" value="ECO:0007669"/>
    <property type="project" value="UniProtKB-UniRule"/>
</dbReference>
<dbReference type="AlphaFoldDB" id="K6WVI6"/>
<comment type="similarity">
    <text evidence="2 8">Belongs to the dUTPase family.</text>
</comment>
<name>K6WVI6_9MICO</name>
<dbReference type="InterPro" id="IPR036157">
    <property type="entry name" value="dUTPase-like_sf"/>
</dbReference>
<dbReference type="NCBIfam" id="NF001862">
    <property type="entry name" value="PRK00601.1"/>
    <property type="match status" value="1"/>
</dbReference>
<dbReference type="Gene3D" id="2.70.40.10">
    <property type="match status" value="1"/>
</dbReference>
<comment type="caution">
    <text evidence="11">The sequence shown here is derived from an EMBL/GenBank/DDBJ whole genome shotgun (WGS) entry which is preliminary data.</text>
</comment>
<evidence type="ECO:0000256" key="5">
    <source>
        <dbReference type="ARBA" id="ARBA00022842"/>
    </source>
</evidence>
<comment type="function">
    <text evidence="8">This enzyme is involved in nucleotide metabolism: it produces dUMP, the immediate precursor of thymidine nucleotides and it decreases the intracellular concentration of dUTP so that uracil cannot be incorporated into DNA.</text>
</comment>
<evidence type="ECO:0000256" key="9">
    <source>
        <dbReference type="SAM" id="MobiDB-lite"/>
    </source>
</evidence>
<feature type="binding site" evidence="8">
    <location>
        <begin position="105"/>
        <end position="107"/>
    </location>
    <ligand>
        <name>substrate</name>
    </ligand>
</feature>
<sequence length="173" mass="17955">MSDSPGVASATESATEPVVTSPGSAPLTVRVRRLDPQLPLPAYARPGDAGLDLLAREDALLQPGHRALVGTGIAVQIPPGWVGLVHPRSGLAARHGVSIVNAPGTIDSGYRGEIFVNLINTDSEHAVRVSRGDRIAQLLLQEVAIVAWEEVDVLSESVRGDTGHGSTGGIGPR</sequence>
<feature type="binding site" evidence="8">
    <location>
        <begin position="88"/>
        <end position="90"/>
    </location>
    <ligand>
        <name>substrate</name>
    </ligand>
</feature>
<keyword evidence="4 8" id="KW-0378">Hydrolase</keyword>
<comment type="caution">
    <text evidence="8">Lacks conserved residue(s) required for the propagation of feature annotation.</text>
</comment>
<dbReference type="STRING" id="1184609.KILIM_083_00170"/>
<evidence type="ECO:0000256" key="6">
    <source>
        <dbReference type="ARBA" id="ARBA00023080"/>
    </source>
</evidence>
<dbReference type="CDD" id="cd07557">
    <property type="entry name" value="trimeric_dUTPase"/>
    <property type="match status" value="1"/>
</dbReference>